<protein>
    <submittedName>
        <fullName evidence="2">Uncharacterized protein</fullName>
    </submittedName>
</protein>
<accession>A0A822XJB9</accession>
<dbReference type="PANTHER" id="PTHR33978">
    <property type="entry name" value="SERINE/THREONINE-KINASE"/>
    <property type="match status" value="1"/>
</dbReference>
<dbReference type="AlphaFoldDB" id="A0A822XJB9"/>
<comment type="caution">
    <text evidence="2">The sequence shown here is derived from an EMBL/GenBank/DDBJ whole genome shotgun (WGS) entry which is preliminary data.</text>
</comment>
<gene>
    <name evidence="2" type="ORF">HUJ06_020622</name>
</gene>
<dbReference type="Proteomes" id="UP000607653">
    <property type="component" value="Unassembled WGS sequence"/>
</dbReference>
<organism evidence="2 3">
    <name type="scientific">Nelumbo nucifera</name>
    <name type="common">Sacred lotus</name>
    <dbReference type="NCBI Taxonomy" id="4432"/>
    <lineage>
        <taxon>Eukaryota</taxon>
        <taxon>Viridiplantae</taxon>
        <taxon>Streptophyta</taxon>
        <taxon>Embryophyta</taxon>
        <taxon>Tracheophyta</taxon>
        <taxon>Spermatophyta</taxon>
        <taxon>Magnoliopsida</taxon>
        <taxon>Proteales</taxon>
        <taxon>Nelumbonaceae</taxon>
        <taxon>Nelumbo</taxon>
    </lineage>
</organism>
<dbReference type="EMBL" id="DUZY01000001">
    <property type="protein sequence ID" value="DAD19159.1"/>
    <property type="molecule type" value="Genomic_DNA"/>
</dbReference>
<proteinExistence type="predicted"/>
<name>A0A822XJB9_NELNU</name>
<evidence type="ECO:0000313" key="3">
    <source>
        <dbReference type="Proteomes" id="UP000607653"/>
    </source>
</evidence>
<reference evidence="2 3" key="1">
    <citation type="journal article" date="2020" name="Mol. Biol. Evol.">
        <title>Distinct Expression and Methylation Patterns for Genes with Different Fates following a Single Whole-Genome Duplication in Flowering Plants.</title>
        <authorList>
            <person name="Shi T."/>
            <person name="Rahmani R.S."/>
            <person name="Gugger P.F."/>
            <person name="Wang M."/>
            <person name="Li H."/>
            <person name="Zhang Y."/>
            <person name="Li Z."/>
            <person name="Wang Q."/>
            <person name="Van de Peer Y."/>
            <person name="Marchal K."/>
            <person name="Chen J."/>
        </authorList>
    </citation>
    <scope>NUCLEOTIDE SEQUENCE [LARGE SCALE GENOMIC DNA]</scope>
    <source>
        <tissue evidence="2">Leaf</tissue>
    </source>
</reference>
<sequence>MEKAAQEQKRPIWDCGSSLYDSFELNAFKRHLDSAIASRTMSMPRLSDPVRPPQAQPVPKKSSKISRSLNRFLRSVFRSKPNPGTMYGAAERPQHESPYTFYDPSHTLSTIPEVADVGMNYNNMMIRVSPEFNSLSLPRRTTSERFTATRIGTKLMSHWSR</sequence>
<evidence type="ECO:0000256" key="1">
    <source>
        <dbReference type="SAM" id="MobiDB-lite"/>
    </source>
</evidence>
<keyword evidence="3" id="KW-1185">Reference proteome</keyword>
<feature type="region of interest" description="Disordered" evidence="1">
    <location>
        <begin position="44"/>
        <end position="64"/>
    </location>
</feature>
<dbReference type="PANTHER" id="PTHR33978:SF4">
    <property type="entry name" value="SERINE_THREONINE-KINASE"/>
    <property type="match status" value="1"/>
</dbReference>
<evidence type="ECO:0000313" key="2">
    <source>
        <dbReference type="EMBL" id="DAD19159.1"/>
    </source>
</evidence>